<evidence type="ECO:0000313" key="3">
    <source>
        <dbReference type="Proteomes" id="UP000186922"/>
    </source>
</evidence>
<dbReference type="Proteomes" id="UP000186922">
    <property type="component" value="Unassembled WGS sequence"/>
</dbReference>
<evidence type="ECO:0000313" key="2">
    <source>
        <dbReference type="EMBL" id="GAV09826.1"/>
    </source>
</evidence>
<evidence type="ECO:0000256" key="1">
    <source>
        <dbReference type="SAM" id="MobiDB-lite"/>
    </source>
</evidence>
<keyword evidence="3" id="KW-1185">Reference proteome</keyword>
<protein>
    <submittedName>
        <fullName evidence="2">Uncharacterized protein</fullName>
    </submittedName>
</protein>
<comment type="caution">
    <text evidence="2">The sequence shown here is derived from an EMBL/GenBank/DDBJ whole genome shotgun (WGS) entry which is preliminary data.</text>
</comment>
<reference evidence="2 3" key="1">
    <citation type="journal article" date="2016" name="Nat. Commun.">
        <title>Extremotolerant tardigrade genome and improved radiotolerance of human cultured cells by tardigrade-unique protein.</title>
        <authorList>
            <person name="Hashimoto T."/>
            <person name="Horikawa D.D."/>
            <person name="Saito Y."/>
            <person name="Kuwahara H."/>
            <person name="Kozuka-Hata H."/>
            <person name="Shin-I T."/>
            <person name="Minakuchi Y."/>
            <person name="Ohishi K."/>
            <person name="Motoyama A."/>
            <person name="Aizu T."/>
            <person name="Enomoto A."/>
            <person name="Kondo K."/>
            <person name="Tanaka S."/>
            <person name="Hara Y."/>
            <person name="Koshikawa S."/>
            <person name="Sagara H."/>
            <person name="Miura T."/>
            <person name="Yokobori S."/>
            <person name="Miyagawa K."/>
            <person name="Suzuki Y."/>
            <person name="Kubo T."/>
            <person name="Oyama M."/>
            <person name="Kohara Y."/>
            <person name="Fujiyama A."/>
            <person name="Arakawa K."/>
            <person name="Katayama T."/>
            <person name="Toyoda A."/>
            <person name="Kunieda T."/>
        </authorList>
    </citation>
    <scope>NUCLEOTIDE SEQUENCE [LARGE SCALE GENOMIC DNA]</scope>
    <source>
        <strain evidence="2 3">YOKOZUNA-1</strain>
    </source>
</reference>
<feature type="compositionally biased region" description="Polar residues" evidence="1">
    <location>
        <begin position="21"/>
        <end position="36"/>
    </location>
</feature>
<feature type="compositionally biased region" description="Polar residues" evidence="1">
    <location>
        <begin position="44"/>
        <end position="67"/>
    </location>
</feature>
<accession>A0A1D1W901</accession>
<organism evidence="2 3">
    <name type="scientific">Ramazzottius varieornatus</name>
    <name type="common">Water bear</name>
    <name type="synonym">Tardigrade</name>
    <dbReference type="NCBI Taxonomy" id="947166"/>
    <lineage>
        <taxon>Eukaryota</taxon>
        <taxon>Metazoa</taxon>
        <taxon>Ecdysozoa</taxon>
        <taxon>Tardigrada</taxon>
        <taxon>Eutardigrada</taxon>
        <taxon>Parachela</taxon>
        <taxon>Hypsibioidea</taxon>
        <taxon>Ramazzottiidae</taxon>
        <taxon>Ramazzottius</taxon>
    </lineage>
</organism>
<dbReference type="EMBL" id="BDGG01000029">
    <property type="protein sequence ID" value="GAV09826.1"/>
    <property type="molecule type" value="Genomic_DNA"/>
</dbReference>
<proteinExistence type="predicted"/>
<dbReference type="AlphaFoldDB" id="A0A1D1W901"/>
<feature type="region of interest" description="Disordered" evidence="1">
    <location>
        <begin position="1"/>
        <end position="67"/>
    </location>
</feature>
<name>A0A1D1W901_RAMVA</name>
<gene>
    <name evidence="2" type="primary">RvY_19302-1</name>
    <name evidence="2" type="synonym">RvY_19302.1</name>
    <name evidence="2" type="ORF">RvY_19302</name>
</gene>
<sequence length="67" mass="7413">MTDPEKKMGRNGNCGRPFEKNQVNQMMTSWLTQMSSDGPDDLPRTQNGFSTSDTACLMTGNQPNQAD</sequence>